<evidence type="ECO:0000256" key="10">
    <source>
        <dbReference type="ARBA" id="ARBA00022605"/>
    </source>
</evidence>
<keyword evidence="10 18" id="KW-0028">Amino-acid biosynthesis</keyword>
<keyword evidence="11 18" id="KW-0479">Metal-binding</keyword>
<dbReference type="GO" id="GO:0008652">
    <property type="term" value="P:amino acid biosynthetic process"/>
    <property type="evidence" value="ECO:0007669"/>
    <property type="project" value="UniProtKB-KW"/>
</dbReference>
<name>A0A6L9Y738_9BURK</name>
<dbReference type="CDD" id="cd08195">
    <property type="entry name" value="DHQS"/>
    <property type="match status" value="1"/>
</dbReference>
<keyword evidence="16 18" id="KW-0456">Lyase</keyword>
<feature type="binding site" evidence="18">
    <location>
        <begin position="128"/>
        <end position="129"/>
    </location>
    <ligand>
        <name>NAD(+)</name>
        <dbReference type="ChEBI" id="CHEBI:57540"/>
    </ligand>
</feature>
<dbReference type="PANTHER" id="PTHR43622:SF7">
    <property type="entry name" value="3-DEHYDROQUINATE SYNTHASE, CHLOROPLASTIC"/>
    <property type="match status" value="1"/>
</dbReference>
<comment type="cofactor">
    <cofactor evidence="2 18">
        <name>NAD(+)</name>
        <dbReference type="ChEBI" id="CHEBI:57540"/>
    </cofactor>
</comment>
<comment type="cofactor">
    <cofactor evidence="18">
        <name>Co(2+)</name>
        <dbReference type="ChEBI" id="CHEBI:48828"/>
    </cofactor>
    <cofactor evidence="18">
        <name>Zn(2+)</name>
        <dbReference type="ChEBI" id="CHEBI:29105"/>
    </cofactor>
    <text evidence="18">Binds 1 divalent metal cation per subunit. Can use either Co(2+) or Zn(2+).</text>
</comment>
<dbReference type="Pfam" id="PF24621">
    <property type="entry name" value="DHQS_C"/>
    <property type="match status" value="1"/>
</dbReference>
<dbReference type="InterPro" id="IPR050071">
    <property type="entry name" value="Dehydroquinate_synthase"/>
</dbReference>
<organism evidence="21 22">
    <name type="scientific">Pelistega ratti</name>
    <dbReference type="NCBI Taxonomy" id="2652177"/>
    <lineage>
        <taxon>Bacteria</taxon>
        <taxon>Pseudomonadati</taxon>
        <taxon>Pseudomonadota</taxon>
        <taxon>Betaproteobacteria</taxon>
        <taxon>Burkholderiales</taxon>
        <taxon>Alcaligenaceae</taxon>
        <taxon>Pelistega</taxon>
    </lineage>
</organism>
<evidence type="ECO:0000256" key="4">
    <source>
        <dbReference type="ARBA" id="ARBA00004496"/>
    </source>
</evidence>
<gene>
    <name evidence="18 21" type="primary">aroB</name>
    <name evidence="21" type="ORF">F9B74_04495</name>
</gene>
<feature type="domain" description="3-dehydroquinate synthase C-terminal" evidence="20">
    <location>
        <begin position="180"/>
        <end position="323"/>
    </location>
</feature>
<comment type="caution">
    <text evidence="21">The sequence shown here is derived from an EMBL/GenBank/DDBJ whole genome shotgun (WGS) entry which is preliminary data.</text>
</comment>
<evidence type="ECO:0000256" key="11">
    <source>
        <dbReference type="ARBA" id="ARBA00022723"/>
    </source>
</evidence>
<evidence type="ECO:0000256" key="1">
    <source>
        <dbReference type="ARBA" id="ARBA00001393"/>
    </source>
</evidence>
<sequence>MSLVNVNTLGGNYPIRIAPKMLQQIATSVPENASSVVIISNTTVMPLYGEQVQQSLQGIHKPIYTLVLPDGESFKTLETLNTIYTFLLRHKVDRKAVIIALGGGVIGDMAGYAAASYMRGIRFIQVPTTLLAQVDSSVGGKTAVNHPLGKNMIGAFYQPIAVDIDIDVLHTLPSREVSAGLAEVIKYGMIMDADFFAWCERHVEQLRALAPEIISYAIQRSCELKAYVVEQDEKESGLRAILNLGHTFGHAIETALGYGTWLHGEAVGCGMVQAAELSAQLLGFPRESVERIRALVKAIGCPTIAPDLGMDKWISLMQVDKKSEAGQIKFVLLNRIGEATISTAPIDAIEAVLARTVER</sequence>
<dbReference type="PANTHER" id="PTHR43622">
    <property type="entry name" value="3-DEHYDROQUINATE SYNTHASE"/>
    <property type="match status" value="1"/>
</dbReference>
<dbReference type="NCBIfam" id="TIGR01357">
    <property type="entry name" value="aroB"/>
    <property type="match status" value="1"/>
</dbReference>
<keyword evidence="22" id="KW-1185">Reference proteome</keyword>
<dbReference type="GO" id="GO:0003856">
    <property type="term" value="F:3-dehydroquinate synthase activity"/>
    <property type="evidence" value="ECO:0007669"/>
    <property type="project" value="UniProtKB-UniRule"/>
</dbReference>
<comment type="similarity">
    <text evidence="6 18">Belongs to the sugar phosphate cyclases superfamily. Dehydroquinate synthase family.</text>
</comment>
<evidence type="ECO:0000256" key="7">
    <source>
        <dbReference type="ARBA" id="ARBA00013031"/>
    </source>
</evidence>
<keyword evidence="13 18" id="KW-0862">Zinc</keyword>
<evidence type="ECO:0000256" key="6">
    <source>
        <dbReference type="ARBA" id="ARBA00005412"/>
    </source>
</evidence>
<feature type="binding site" evidence="18">
    <location>
        <begin position="70"/>
        <end position="75"/>
    </location>
    <ligand>
        <name>NAD(+)</name>
        <dbReference type="ChEBI" id="CHEBI:57540"/>
    </ligand>
</feature>
<dbReference type="GO" id="GO:0009073">
    <property type="term" value="P:aromatic amino acid family biosynthetic process"/>
    <property type="evidence" value="ECO:0007669"/>
    <property type="project" value="UniProtKB-KW"/>
</dbReference>
<evidence type="ECO:0000313" key="22">
    <source>
        <dbReference type="Proteomes" id="UP000477651"/>
    </source>
</evidence>
<evidence type="ECO:0000256" key="12">
    <source>
        <dbReference type="ARBA" id="ARBA00022741"/>
    </source>
</evidence>
<evidence type="ECO:0000256" key="15">
    <source>
        <dbReference type="ARBA" id="ARBA00023141"/>
    </source>
</evidence>
<dbReference type="UniPathway" id="UPA00053">
    <property type="reaction ID" value="UER00085"/>
</dbReference>
<dbReference type="AlphaFoldDB" id="A0A6L9Y738"/>
<dbReference type="SUPFAM" id="SSF56796">
    <property type="entry name" value="Dehydroquinate synthase-like"/>
    <property type="match status" value="1"/>
</dbReference>
<dbReference type="EC" id="4.2.3.4" evidence="7 18"/>
<evidence type="ECO:0000256" key="18">
    <source>
        <dbReference type="HAMAP-Rule" id="MF_00110"/>
    </source>
</evidence>
<dbReference type="InterPro" id="IPR056179">
    <property type="entry name" value="DHQS_C"/>
</dbReference>
<dbReference type="InterPro" id="IPR016037">
    <property type="entry name" value="DHQ_synth_AroB"/>
</dbReference>
<feature type="binding site" evidence="18">
    <location>
        <position position="263"/>
    </location>
    <ligand>
        <name>Zn(2+)</name>
        <dbReference type="ChEBI" id="CHEBI:29105"/>
    </ligand>
</feature>
<evidence type="ECO:0000256" key="9">
    <source>
        <dbReference type="ARBA" id="ARBA00022490"/>
    </source>
</evidence>
<evidence type="ECO:0000256" key="16">
    <source>
        <dbReference type="ARBA" id="ARBA00023239"/>
    </source>
</evidence>
<comment type="catalytic activity">
    <reaction evidence="1 18">
        <text>7-phospho-2-dehydro-3-deoxy-D-arabino-heptonate = 3-dehydroquinate + phosphate</text>
        <dbReference type="Rhea" id="RHEA:21968"/>
        <dbReference type="ChEBI" id="CHEBI:32364"/>
        <dbReference type="ChEBI" id="CHEBI:43474"/>
        <dbReference type="ChEBI" id="CHEBI:58394"/>
        <dbReference type="EC" id="4.2.3.4"/>
    </reaction>
</comment>
<dbReference type="InterPro" id="IPR030960">
    <property type="entry name" value="DHQS/DOIS_N"/>
</dbReference>
<evidence type="ECO:0000256" key="8">
    <source>
        <dbReference type="ARBA" id="ARBA00017684"/>
    </source>
</evidence>
<keyword evidence="12 18" id="KW-0547">Nucleotide-binding</keyword>
<dbReference type="Gene3D" id="1.20.1090.10">
    <property type="entry name" value="Dehydroquinate synthase-like - alpha domain"/>
    <property type="match status" value="1"/>
</dbReference>
<dbReference type="Gene3D" id="3.40.50.1970">
    <property type="match status" value="1"/>
</dbReference>
<dbReference type="PIRSF" id="PIRSF001455">
    <property type="entry name" value="DHQ_synth"/>
    <property type="match status" value="1"/>
</dbReference>
<comment type="caution">
    <text evidence="18">Lacks conserved residue(s) required for the propagation of feature annotation.</text>
</comment>
<accession>A0A6L9Y738</accession>
<keyword evidence="17 18" id="KW-0170">Cobalt</keyword>
<evidence type="ECO:0000256" key="5">
    <source>
        <dbReference type="ARBA" id="ARBA00004661"/>
    </source>
</evidence>
<dbReference type="GO" id="GO:0009423">
    <property type="term" value="P:chorismate biosynthetic process"/>
    <property type="evidence" value="ECO:0007669"/>
    <property type="project" value="UniProtKB-UniRule"/>
</dbReference>
<evidence type="ECO:0000256" key="17">
    <source>
        <dbReference type="ARBA" id="ARBA00023285"/>
    </source>
</evidence>
<dbReference type="GO" id="GO:0046872">
    <property type="term" value="F:metal ion binding"/>
    <property type="evidence" value="ECO:0007669"/>
    <property type="project" value="UniProtKB-KW"/>
</dbReference>
<comment type="subcellular location">
    <subcellularLocation>
        <location evidence="4 18">Cytoplasm</location>
    </subcellularLocation>
</comment>
<evidence type="ECO:0000256" key="3">
    <source>
        <dbReference type="ARBA" id="ARBA00003485"/>
    </source>
</evidence>
<feature type="binding site" evidence="18">
    <location>
        <position position="246"/>
    </location>
    <ligand>
        <name>Zn(2+)</name>
        <dbReference type="ChEBI" id="CHEBI:29105"/>
    </ligand>
</feature>
<dbReference type="GO" id="GO:0000166">
    <property type="term" value="F:nucleotide binding"/>
    <property type="evidence" value="ECO:0007669"/>
    <property type="project" value="UniProtKB-KW"/>
</dbReference>
<evidence type="ECO:0000256" key="2">
    <source>
        <dbReference type="ARBA" id="ARBA00001911"/>
    </source>
</evidence>
<protein>
    <recommendedName>
        <fullName evidence="8 18">3-dehydroquinate synthase</fullName>
        <shortName evidence="18">DHQS</shortName>
        <ecNumber evidence="7 18">4.2.3.4</ecNumber>
    </recommendedName>
</protein>
<feature type="binding site" evidence="18">
    <location>
        <position position="150"/>
    </location>
    <ligand>
        <name>NAD(+)</name>
        <dbReference type="ChEBI" id="CHEBI:57540"/>
    </ligand>
</feature>
<comment type="pathway">
    <text evidence="5 18">Metabolic intermediate biosynthesis; chorismate biosynthesis; chorismate from D-erythrose 4-phosphate and phosphoenolpyruvate: step 2/7.</text>
</comment>
<reference evidence="21 22" key="1">
    <citation type="submission" date="2020-02" db="EMBL/GenBank/DDBJ databases">
        <title>Pelistega sp. NLN82 were isolated from wild rodents of the Hainan Island.</title>
        <authorList>
            <person name="Niu N."/>
            <person name="Zhou J."/>
        </authorList>
    </citation>
    <scope>NUCLEOTIDE SEQUENCE [LARGE SCALE GENOMIC DNA]</scope>
    <source>
        <strain evidence="21 22">NLN82</strain>
    </source>
</reference>
<dbReference type="Proteomes" id="UP000477651">
    <property type="component" value="Unassembled WGS sequence"/>
</dbReference>
<dbReference type="RefSeq" id="WP_159991573.1">
    <property type="nucleotide sequence ID" value="NZ_CP047165.1"/>
</dbReference>
<keyword evidence="14 18" id="KW-0520">NAD</keyword>
<comment type="function">
    <text evidence="3 18">Catalyzes the conversion of 3-deoxy-D-arabino-heptulosonate 7-phosphate (DAHP) to dehydroquinate (DHQ).</text>
</comment>
<keyword evidence="9 18" id="KW-0963">Cytoplasm</keyword>
<proteinExistence type="inferred from homology"/>
<feature type="domain" description="3-dehydroquinate synthase N-terminal" evidence="19">
    <location>
        <begin position="66"/>
        <end position="178"/>
    </location>
</feature>
<keyword evidence="15 18" id="KW-0057">Aromatic amino acid biosynthesis</keyword>
<dbReference type="InterPro" id="IPR030963">
    <property type="entry name" value="DHQ_synth_fam"/>
</dbReference>
<dbReference type="FunFam" id="3.40.50.1970:FF:000001">
    <property type="entry name" value="3-dehydroquinate synthase"/>
    <property type="match status" value="1"/>
</dbReference>
<evidence type="ECO:0000259" key="20">
    <source>
        <dbReference type="Pfam" id="PF24621"/>
    </source>
</evidence>
<feature type="binding site" evidence="18">
    <location>
        <begin position="104"/>
        <end position="108"/>
    </location>
    <ligand>
        <name>NAD(+)</name>
        <dbReference type="ChEBI" id="CHEBI:57540"/>
    </ligand>
</feature>
<evidence type="ECO:0000259" key="19">
    <source>
        <dbReference type="Pfam" id="PF01761"/>
    </source>
</evidence>
<feature type="binding site" evidence="18">
    <location>
        <position position="141"/>
    </location>
    <ligand>
        <name>NAD(+)</name>
        <dbReference type="ChEBI" id="CHEBI:57540"/>
    </ligand>
</feature>
<evidence type="ECO:0000313" key="21">
    <source>
        <dbReference type="EMBL" id="NEN75588.1"/>
    </source>
</evidence>
<dbReference type="GO" id="GO:0005737">
    <property type="term" value="C:cytoplasm"/>
    <property type="evidence" value="ECO:0007669"/>
    <property type="project" value="UniProtKB-SubCell"/>
</dbReference>
<evidence type="ECO:0000256" key="14">
    <source>
        <dbReference type="ARBA" id="ARBA00023027"/>
    </source>
</evidence>
<evidence type="ECO:0000256" key="13">
    <source>
        <dbReference type="ARBA" id="ARBA00022833"/>
    </source>
</evidence>
<dbReference type="EMBL" id="JAAGYR010000006">
    <property type="protein sequence ID" value="NEN75588.1"/>
    <property type="molecule type" value="Genomic_DNA"/>
</dbReference>
<dbReference type="HAMAP" id="MF_00110">
    <property type="entry name" value="DHQ_synthase"/>
    <property type="match status" value="1"/>
</dbReference>
<feature type="binding site" evidence="18">
    <location>
        <position position="183"/>
    </location>
    <ligand>
        <name>Zn(2+)</name>
        <dbReference type="ChEBI" id="CHEBI:29105"/>
    </ligand>
</feature>
<dbReference type="Pfam" id="PF01761">
    <property type="entry name" value="DHQ_synthase"/>
    <property type="match status" value="1"/>
</dbReference>